<dbReference type="PANTHER" id="PTHR42854">
    <property type="entry name" value="EUKARYOTIC TRANSLATION INITIATION FACTOR 2 SUBUNIT 3 FAMILY MEMBER"/>
    <property type="match status" value="1"/>
</dbReference>
<keyword evidence="2" id="KW-0648">Protein biosynthesis</keyword>
<keyword evidence="1" id="KW-0547">Nucleotide-binding</keyword>
<protein>
    <submittedName>
        <fullName evidence="4">Uncharacterized protein</fullName>
    </submittedName>
</protein>
<comment type="caution">
    <text evidence="4">The sequence shown here is derived from an EMBL/GenBank/DDBJ whole genome shotgun (WGS) entry which is preliminary data.</text>
</comment>
<dbReference type="SUPFAM" id="SSF50447">
    <property type="entry name" value="Translation proteins"/>
    <property type="match status" value="1"/>
</dbReference>
<dbReference type="InterPro" id="IPR050543">
    <property type="entry name" value="eIF2G"/>
</dbReference>
<dbReference type="GO" id="GO:0016787">
    <property type="term" value="F:hydrolase activity"/>
    <property type="evidence" value="ECO:0007669"/>
    <property type="project" value="UniProtKB-KW"/>
</dbReference>
<dbReference type="EMBL" id="PDCK01000044">
    <property type="protein sequence ID" value="PRQ23307.1"/>
    <property type="molecule type" value="Genomic_DNA"/>
</dbReference>
<evidence type="ECO:0000256" key="1">
    <source>
        <dbReference type="ARBA" id="ARBA00022741"/>
    </source>
</evidence>
<dbReference type="Gene3D" id="2.40.30.10">
    <property type="entry name" value="Translation factors"/>
    <property type="match status" value="1"/>
</dbReference>
<dbReference type="GO" id="GO:0003743">
    <property type="term" value="F:translation initiation factor activity"/>
    <property type="evidence" value="ECO:0007669"/>
    <property type="project" value="TreeGrafter"/>
</dbReference>
<evidence type="ECO:0000313" key="4">
    <source>
        <dbReference type="EMBL" id="PRQ23307.1"/>
    </source>
</evidence>
<dbReference type="AlphaFoldDB" id="A0A2P6PN10"/>
<keyword evidence="5" id="KW-1185">Reference proteome</keyword>
<dbReference type="GO" id="GO:0000049">
    <property type="term" value="F:tRNA binding"/>
    <property type="evidence" value="ECO:0007669"/>
    <property type="project" value="TreeGrafter"/>
</dbReference>
<proteinExistence type="predicted"/>
<dbReference type="InterPro" id="IPR009000">
    <property type="entry name" value="Transl_B-barrel_sf"/>
</dbReference>
<evidence type="ECO:0000256" key="2">
    <source>
        <dbReference type="ARBA" id="ARBA00022917"/>
    </source>
</evidence>
<dbReference type="GO" id="GO:0001731">
    <property type="term" value="P:formation of translation preinitiation complex"/>
    <property type="evidence" value="ECO:0007669"/>
    <property type="project" value="TreeGrafter"/>
</dbReference>
<name>A0A2P6PN10_ROSCH</name>
<accession>A0A2P6PN10</accession>
<reference evidence="4 5" key="1">
    <citation type="journal article" date="2018" name="Nat. Genet.">
        <title>The Rosa genome provides new insights in the design of modern roses.</title>
        <authorList>
            <person name="Bendahmane M."/>
        </authorList>
    </citation>
    <scope>NUCLEOTIDE SEQUENCE [LARGE SCALE GENOMIC DNA]</scope>
    <source>
        <strain evidence="5">cv. Old Blush</strain>
    </source>
</reference>
<dbReference type="STRING" id="74649.A0A2P6PN10"/>
<dbReference type="Gramene" id="PRQ23307">
    <property type="protein sequence ID" value="PRQ23307"/>
    <property type="gene ID" value="RchiOBHm_Chr6g0259921"/>
</dbReference>
<dbReference type="GO" id="GO:0005829">
    <property type="term" value="C:cytosol"/>
    <property type="evidence" value="ECO:0007669"/>
    <property type="project" value="TreeGrafter"/>
</dbReference>
<evidence type="ECO:0000313" key="5">
    <source>
        <dbReference type="Proteomes" id="UP000238479"/>
    </source>
</evidence>
<dbReference type="GO" id="GO:0005525">
    <property type="term" value="F:GTP binding"/>
    <property type="evidence" value="ECO:0007669"/>
    <property type="project" value="UniProtKB-KW"/>
</dbReference>
<sequence length="149" mass="16592">MTSVVTLSRKLGQLFTSVYRSKVPFRNEDFLLRTCGDKCCDIVKKIPIPERDIASPPYMRIIRSFDVNKSGFGIDDIEGAVAGGTLLRGVLKLNQLVEVRPGLVVKDERGNFLRCTPLYSRIVSFFAEENELQFAVPGGLGSAQPWILL</sequence>
<dbReference type="Proteomes" id="UP000238479">
    <property type="component" value="Chromosome 6"/>
</dbReference>
<gene>
    <name evidence="4" type="ORF">RchiOBHm_Chr6g0259921</name>
</gene>
<dbReference type="GO" id="GO:0005850">
    <property type="term" value="C:eukaryotic translation initiation factor 2 complex"/>
    <property type="evidence" value="ECO:0007669"/>
    <property type="project" value="TreeGrafter"/>
</dbReference>
<organism evidence="4 5">
    <name type="scientific">Rosa chinensis</name>
    <name type="common">China rose</name>
    <dbReference type="NCBI Taxonomy" id="74649"/>
    <lineage>
        <taxon>Eukaryota</taxon>
        <taxon>Viridiplantae</taxon>
        <taxon>Streptophyta</taxon>
        <taxon>Embryophyta</taxon>
        <taxon>Tracheophyta</taxon>
        <taxon>Spermatophyta</taxon>
        <taxon>Magnoliopsida</taxon>
        <taxon>eudicotyledons</taxon>
        <taxon>Gunneridae</taxon>
        <taxon>Pentapetalae</taxon>
        <taxon>rosids</taxon>
        <taxon>fabids</taxon>
        <taxon>Rosales</taxon>
        <taxon>Rosaceae</taxon>
        <taxon>Rosoideae</taxon>
        <taxon>Rosoideae incertae sedis</taxon>
        <taxon>Rosa</taxon>
    </lineage>
</organism>
<keyword evidence="3" id="KW-0342">GTP-binding</keyword>
<evidence type="ECO:0000256" key="3">
    <source>
        <dbReference type="ARBA" id="ARBA00023134"/>
    </source>
</evidence>
<keyword evidence="4" id="KW-0378">Hydrolase</keyword>
<dbReference type="PANTHER" id="PTHR42854:SF3">
    <property type="entry name" value="EUKARYOTIC TRANSLATION INITIATION FACTOR 2 SUBUNIT 3-RELATED"/>
    <property type="match status" value="1"/>
</dbReference>